<evidence type="ECO:0000313" key="5">
    <source>
        <dbReference type="Proteomes" id="UP000288716"/>
    </source>
</evidence>
<comment type="caution">
    <text evidence="4">The sequence shown here is derived from an EMBL/GenBank/DDBJ whole genome shotgun (WGS) entry which is preliminary data.</text>
</comment>
<dbReference type="InterPro" id="IPR033130">
    <property type="entry name" value="RNase_T2_His_AS_2"/>
</dbReference>
<dbReference type="OrthoDB" id="435754at2759"/>
<dbReference type="PANTHER" id="PTHR11240:SF22">
    <property type="entry name" value="RIBONUCLEASE T2"/>
    <property type="match status" value="1"/>
</dbReference>
<evidence type="ECO:0000256" key="1">
    <source>
        <dbReference type="ARBA" id="ARBA00007469"/>
    </source>
</evidence>
<keyword evidence="3" id="KW-0732">Signal</keyword>
<dbReference type="GO" id="GO:0003723">
    <property type="term" value="F:RNA binding"/>
    <property type="evidence" value="ECO:0007669"/>
    <property type="project" value="InterPro"/>
</dbReference>
<evidence type="ECO:0000313" key="4">
    <source>
        <dbReference type="EMBL" id="RWS24875.1"/>
    </source>
</evidence>
<dbReference type="InterPro" id="IPR036430">
    <property type="entry name" value="RNase_T2-like_sf"/>
</dbReference>
<dbReference type="CDD" id="cd00374">
    <property type="entry name" value="RNase_T2"/>
    <property type="match status" value="1"/>
</dbReference>
<evidence type="ECO:0000256" key="3">
    <source>
        <dbReference type="SAM" id="SignalP"/>
    </source>
</evidence>
<feature type="chain" id="PRO_5019135925" evidence="3">
    <location>
        <begin position="17"/>
        <end position="231"/>
    </location>
</feature>
<reference evidence="4 5" key="1">
    <citation type="journal article" date="2018" name="Gigascience">
        <title>Genomes of trombidid mites reveal novel predicted allergens and laterally-transferred genes associated with secondary metabolism.</title>
        <authorList>
            <person name="Dong X."/>
            <person name="Chaisiri K."/>
            <person name="Xia D."/>
            <person name="Armstrong S.D."/>
            <person name="Fang Y."/>
            <person name="Donnelly M.J."/>
            <person name="Kadowaki T."/>
            <person name="McGarry J.W."/>
            <person name="Darby A.C."/>
            <person name="Makepeace B.L."/>
        </authorList>
    </citation>
    <scope>NUCLEOTIDE SEQUENCE [LARGE SCALE GENOMIC DNA]</scope>
    <source>
        <strain evidence="4">UoL-UT</strain>
    </source>
</reference>
<dbReference type="GO" id="GO:0033897">
    <property type="term" value="F:ribonuclease T2 activity"/>
    <property type="evidence" value="ECO:0007669"/>
    <property type="project" value="InterPro"/>
</dbReference>
<comment type="similarity">
    <text evidence="1 2">Belongs to the RNase T2 family.</text>
</comment>
<dbReference type="VEuPathDB" id="VectorBase:LDEU007164"/>
<dbReference type="SUPFAM" id="SSF55895">
    <property type="entry name" value="Ribonuclease Rh-like"/>
    <property type="match status" value="1"/>
</dbReference>
<evidence type="ECO:0000256" key="2">
    <source>
        <dbReference type="RuleBase" id="RU004328"/>
    </source>
</evidence>
<dbReference type="AlphaFoldDB" id="A0A443SBU1"/>
<proteinExistence type="inferred from homology"/>
<sequence length="231" mass="26908">MLKFILVILLFETYLAQKADDVSCPKVAFDYIDLSLNWAPGLCALKKCRPFQSKWSIHGMWPQNQHGRHPESCCKNRYLNENVIRKLYPDLKENWLTLFGNEKRFWQHEWEKHGTCSFATKKLQGQENYFSNTLQLFKTLHVSTWLAKHSITPQPLGPKSSYQLEQIRGAIRTGYGKRVRFACGLLKDNHSNEISILQEIHFCFDKASLVAVDCLRNDDIECGKNNVHYLN</sequence>
<keyword evidence="5" id="KW-1185">Reference proteome</keyword>
<name>A0A443SBU1_9ACAR</name>
<dbReference type="InterPro" id="IPR001568">
    <property type="entry name" value="RNase_T2-like"/>
</dbReference>
<organism evidence="4 5">
    <name type="scientific">Leptotrombidium deliense</name>
    <dbReference type="NCBI Taxonomy" id="299467"/>
    <lineage>
        <taxon>Eukaryota</taxon>
        <taxon>Metazoa</taxon>
        <taxon>Ecdysozoa</taxon>
        <taxon>Arthropoda</taxon>
        <taxon>Chelicerata</taxon>
        <taxon>Arachnida</taxon>
        <taxon>Acari</taxon>
        <taxon>Acariformes</taxon>
        <taxon>Trombidiformes</taxon>
        <taxon>Prostigmata</taxon>
        <taxon>Anystina</taxon>
        <taxon>Parasitengona</taxon>
        <taxon>Trombiculoidea</taxon>
        <taxon>Trombiculidae</taxon>
        <taxon>Leptotrombidium</taxon>
    </lineage>
</organism>
<dbReference type="Pfam" id="PF00445">
    <property type="entry name" value="Ribonuclease_T2"/>
    <property type="match status" value="1"/>
</dbReference>
<dbReference type="EMBL" id="NCKV01004306">
    <property type="protein sequence ID" value="RWS24875.1"/>
    <property type="molecule type" value="Genomic_DNA"/>
</dbReference>
<dbReference type="PANTHER" id="PTHR11240">
    <property type="entry name" value="RIBONUCLEASE T2"/>
    <property type="match status" value="1"/>
</dbReference>
<gene>
    <name evidence="4" type="ORF">B4U80_13159</name>
</gene>
<dbReference type="Gene3D" id="3.90.730.10">
    <property type="entry name" value="Ribonuclease T2-like"/>
    <property type="match status" value="1"/>
</dbReference>
<dbReference type="PROSITE" id="PS00531">
    <property type="entry name" value="RNASE_T2_2"/>
    <property type="match status" value="1"/>
</dbReference>
<accession>A0A443SBU1</accession>
<dbReference type="Proteomes" id="UP000288716">
    <property type="component" value="Unassembled WGS sequence"/>
</dbReference>
<protein>
    <submittedName>
        <fullName evidence="4">Ribonuclease Oy-like protein</fullName>
    </submittedName>
</protein>
<feature type="signal peptide" evidence="3">
    <location>
        <begin position="1"/>
        <end position="16"/>
    </location>
</feature>